<protein>
    <submittedName>
        <fullName evidence="8">Copper resistance protein CopC</fullName>
    </submittedName>
</protein>
<feature type="compositionally biased region" description="Low complexity" evidence="5">
    <location>
        <begin position="141"/>
        <end position="163"/>
    </location>
</feature>
<dbReference type="Gene3D" id="2.60.40.1220">
    <property type="match status" value="1"/>
</dbReference>
<dbReference type="InterPro" id="IPR014755">
    <property type="entry name" value="Cu-Rt/internalin_Ig-like"/>
</dbReference>
<evidence type="ECO:0000256" key="3">
    <source>
        <dbReference type="ARBA" id="ARBA00022729"/>
    </source>
</evidence>
<keyword evidence="6" id="KW-0472">Membrane</keyword>
<feature type="domain" description="CopC" evidence="7">
    <location>
        <begin position="49"/>
        <end position="142"/>
    </location>
</feature>
<evidence type="ECO:0000259" key="7">
    <source>
        <dbReference type="Pfam" id="PF04234"/>
    </source>
</evidence>
<dbReference type="GO" id="GO:0005507">
    <property type="term" value="F:copper ion binding"/>
    <property type="evidence" value="ECO:0007669"/>
    <property type="project" value="InterPro"/>
</dbReference>
<reference evidence="8 9" key="1">
    <citation type="submission" date="2018-12" db="EMBL/GenBank/DDBJ databases">
        <authorList>
            <person name="Li F."/>
        </authorList>
    </citation>
    <scope>NUCLEOTIDE SEQUENCE [LARGE SCALE GENOMIC DNA]</scope>
    <source>
        <strain evidence="8 9">8H24J-4-2</strain>
    </source>
</reference>
<dbReference type="AlphaFoldDB" id="A0A3S4ECC5"/>
<accession>A0A3S4ECC5</accession>
<keyword evidence="4" id="KW-0186">Copper</keyword>
<dbReference type="OrthoDB" id="5242236at2"/>
<keyword evidence="6" id="KW-1133">Transmembrane helix</keyword>
<dbReference type="GO" id="GO:0005886">
    <property type="term" value="C:plasma membrane"/>
    <property type="evidence" value="ECO:0007669"/>
    <property type="project" value="TreeGrafter"/>
</dbReference>
<dbReference type="GO" id="GO:0046688">
    <property type="term" value="P:response to copper ion"/>
    <property type="evidence" value="ECO:0007669"/>
    <property type="project" value="InterPro"/>
</dbReference>
<dbReference type="EMBL" id="RZNC01000001">
    <property type="protein sequence ID" value="RWZ68022.1"/>
    <property type="molecule type" value="Genomic_DNA"/>
</dbReference>
<keyword evidence="6" id="KW-0812">Transmembrane</keyword>
<evidence type="ECO:0000256" key="4">
    <source>
        <dbReference type="ARBA" id="ARBA00023008"/>
    </source>
</evidence>
<name>A0A3S4ECC5_9MICO</name>
<keyword evidence="2" id="KW-0479">Metal-binding</keyword>
<dbReference type="PANTHER" id="PTHR34820:SF4">
    <property type="entry name" value="INNER MEMBRANE PROTEIN YEBZ"/>
    <property type="match status" value="1"/>
</dbReference>
<dbReference type="SUPFAM" id="SSF81296">
    <property type="entry name" value="E set domains"/>
    <property type="match status" value="1"/>
</dbReference>
<comment type="subcellular location">
    <subcellularLocation>
        <location evidence="1">Cell envelope</location>
    </subcellularLocation>
</comment>
<dbReference type="GO" id="GO:0030313">
    <property type="term" value="C:cell envelope"/>
    <property type="evidence" value="ECO:0007669"/>
    <property type="project" value="UniProtKB-SubCell"/>
</dbReference>
<dbReference type="InterPro" id="IPR014756">
    <property type="entry name" value="Ig_E-set"/>
</dbReference>
<keyword evidence="9" id="KW-1185">Reference proteome</keyword>
<evidence type="ECO:0000256" key="5">
    <source>
        <dbReference type="SAM" id="MobiDB-lite"/>
    </source>
</evidence>
<feature type="region of interest" description="Disordered" evidence="5">
    <location>
        <begin position="138"/>
        <end position="188"/>
    </location>
</feature>
<dbReference type="Proteomes" id="UP000288603">
    <property type="component" value="Unassembled WGS sequence"/>
</dbReference>
<dbReference type="InterPro" id="IPR032694">
    <property type="entry name" value="CopC/D"/>
</dbReference>
<feature type="transmembrane region" description="Helical" evidence="6">
    <location>
        <begin position="194"/>
        <end position="216"/>
    </location>
</feature>
<evidence type="ECO:0000313" key="8">
    <source>
        <dbReference type="EMBL" id="RWZ68022.1"/>
    </source>
</evidence>
<evidence type="ECO:0000256" key="1">
    <source>
        <dbReference type="ARBA" id="ARBA00004196"/>
    </source>
</evidence>
<organism evidence="8 9">
    <name type="scientific">Labedella populi</name>
    <dbReference type="NCBI Taxonomy" id="2498850"/>
    <lineage>
        <taxon>Bacteria</taxon>
        <taxon>Bacillati</taxon>
        <taxon>Actinomycetota</taxon>
        <taxon>Actinomycetes</taxon>
        <taxon>Micrococcales</taxon>
        <taxon>Microbacteriaceae</taxon>
        <taxon>Labedella</taxon>
    </lineage>
</organism>
<sequence>MRLTESDPMSLLSSPQHPRTSRRLGAAAAATALGIVLAATTAIAPASAHDELVASTPTAGETLDPAPSEITLTYSDNVLEVGIEVSVTDAGGAEYVADEPVVDGSTVTVALDSDMPGGSYQADWRVVSSDGHPISGTIPFTVTTPAETEGPTTTATPATSEPPVLATPSDETSESAAPPIDDESTDAEPTGGQIALIAAIALAALIVVAALIIIIARRRGRSAGTPADGSTGNEL</sequence>
<keyword evidence="3" id="KW-0732">Signal</keyword>
<dbReference type="PANTHER" id="PTHR34820">
    <property type="entry name" value="INNER MEMBRANE PROTEIN YEBZ"/>
    <property type="match status" value="1"/>
</dbReference>
<comment type="caution">
    <text evidence="8">The sequence shown here is derived from an EMBL/GenBank/DDBJ whole genome shotgun (WGS) entry which is preliminary data.</text>
</comment>
<dbReference type="GO" id="GO:0042597">
    <property type="term" value="C:periplasmic space"/>
    <property type="evidence" value="ECO:0007669"/>
    <property type="project" value="InterPro"/>
</dbReference>
<dbReference type="GO" id="GO:0006825">
    <property type="term" value="P:copper ion transport"/>
    <property type="evidence" value="ECO:0007669"/>
    <property type="project" value="InterPro"/>
</dbReference>
<dbReference type="Pfam" id="PF04234">
    <property type="entry name" value="CopC"/>
    <property type="match status" value="1"/>
</dbReference>
<feature type="region of interest" description="Disordered" evidence="5">
    <location>
        <begin position="1"/>
        <end position="21"/>
    </location>
</feature>
<proteinExistence type="predicted"/>
<evidence type="ECO:0000313" key="9">
    <source>
        <dbReference type="Proteomes" id="UP000288603"/>
    </source>
</evidence>
<evidence type="ECO:0000256" key="6">
    <source>
        <dbReference type="SAM" id="Phobius"/>
    </source>
</evidence>
<evidence type="ECO:0000256" key="2">
    <source>
        <dbReference type="ARBA" id="ARBA00022723"/>
    </source>
</evidence>
<gene>
    <name evidence="8" type="ORF">ELQ92_01840</name>
</gene>
<dbReference type="InterPro" id="IPR007348">
    <property type="entry name" value="CopC_dom"/>
</dbReference>